<accession>A0A1W0E7E8</accession>
<evidence type="ECO:0000313" key="6">
    <source>
        <dbReference type="EMBL" id="OQS55158.1"/>
    </source>
</evidence>
<comment type="subcellular location">
    <subcellularLocation>
        <location evidence="1">Nucleus</location>
    </subcellularLocation>
</comment>
<evidence type="ECO:0000313" key="7">
    <source>
        <dbReference type="Proteomes" id="UP000192758"/>
    </source>
</evidence>
<proteinExistence type="predicted"/>
<organism evidence="6 7">
    <name type="scientific">Ecytonucleospora hepatopenaei</name>
    <dbReference type="NCBI Taxonomy" id="646526"/>
    <lineage>
        <taxon>Eukaryota</taxon>
        <taxon>Fungi</taxon>
        <taxon>Fungi incertae sedis</taxon>
        <taxon>Microsporidia</taxon>
        <taxon>Enterocytozoonidae</taxon>
        <taxon>Ecytonucleospora</taxon>
    </lineage>
</organism>
<dbReference type="EMBL" id="MNPJ01000013">
    <property type="protein sequence ID" value="OQS55158.1"/>
    <property type="molecule type" value="Genomic_DNA"/>
</dbReference>
<dbReference type="VEuPathDB" id="MicrosporidiaDB:EHP00_2745"/>
<dbReference type="PANTHER" id="PTHR10350:SF6">
    <property type="entry name" value="NUCLEAR PORE COMPLEX PROTEIN NUP155"/>
    <property type="match status" value="1"/>
</dbReference>
<dbReference type="GO" id="GO:0036228">
    <property type="term" value="P:protein localization to nuclear inner membrane"/>
    <property type="evidence" value="ECO:0007669"/>
    <property type="project" value="TreeGrafter"/>
</dbReference>
<evidence type="ECO:0000259" key="4">
    <source>
        <dbReference type="Pfam" id="PF08801"/>
    </source>
</evidence>
<dbReference type="STRING" id="646526.A0A1W0E7E8"/>
<gene>
    <name evidence="6" type="ORF">EHP00_1559</name>
    <name evidence="5" type="ORF">EHP00_2745</name>
</gene>
<comment type="caution">
    <text evidence="6">The sequence shown here is derived from an EMBL/GenBank/DDBJ whole genome shotgun (WGS) entry which is preliminary data.</text>
</comment>
<protein>
    <submittedName>
        <fullName evidence="5">Nuclear pore complex subunit Nup170</fullName>
    </submittedName>
</protein>
<dbReference type="InterPro" id="IPR004870">
    <property type="entry name" value="Nucleoporin_Nup155"/>
</dbReference>
<dbReference type="GO" id="GO:0017056">
    <property type="term" value="F:structural constituent of nuclear pore"/>
    <property type="evidence" value="ECO:0007669"/>
    <property type="project" value="InterPro"/>
</dbReference>
<dbReference type="GO" id="GO:0006606">
    <property type="term" value="P:protein import into nucleus"/>
    <property type="evidence" value="ECO:0007669"/>
    <property type="project" value="TreeGrafter"/>
</dbReference>
<dbReference type="EMBL" id="MNPJ01000013">
    <property type="protein sequence ID" value="OQS55154.1"/>
    <property type="molecule type" value="Genomic_DNA"/>
</dbReference>
<dbReference type="GO" id="GO:0000972">
    <property type="term" value="P:transcription-dependent tethering of RNA polymerase II gene DNA at nuclear periphery"/>
    <property type="evidence" value="ECO:0007669"/>
    <property type="project" value="TreeGrafter"/>
</dbReference>
<dbReference type="AlphaFoldDB" id="A0A1W0E7E8"/>
<dbReference type="PANTHER" id="PTHR10350">
    <property type="entry name" value="NUCLEAR PORE COMPLEX PROTEIN NUP155"/>
    <property type="match status" value="1"/>
</dbReference>
<evidence type="ECO:0000256" key="1">
    <source>
        <dbReference type="ARBA" id="ARBA00004123"/>
    </source>
</evidence>
<evidence type="ECO:0000256" key="3">
    <source>
        <dbReference type="ARBA" id="ARBA00023242"/>
    </source>
</evidence>
<dbReference type="GO" id="GO:0044611">
    <property type="term" value="C:nuclear pore inner ring"/>
    <property type="evidence" value="ECO:0007669"/>
    <property type="project" value="TreeGrafter"/>
</dbReference>
<dbReference type="Pfam" id="PF08801">
    <property type="entry name" value="Nucleoporin_N"/>
    <property type="match status" value="1"/>
</dbReference>
<reference evidence="6 7" key="1">
    <citation type="journal article" date="2017" name="Environ. Microbiol.">
        <title>Decay of the glycolytic pathway and adaptation to intranuclear parasitism within Enterocytozoonidae microsporidia.</title>
        <authorList>
            <person name="Wiredu Boakye D."/>
            <person name="Jaroenlak P."/>
            <person name="Prachumwat A."/>
            <person name="Williams T.A."/>
            <person name="Bateman K.S."/>
            <person name="Itsathitphaisarn O."/>
            <person name="Sritunyalucksana K."/>
            <person name="Paszkiewicz K.H."/>
            <person name="Moore K.A."/>
            <person name="Stentiford G.D."/>
            <person name="Williams B.A."/>
        </authorList>
    </citation>
    <scope>NUCLEOTIDE SEQUENCE [LARGE SCALE GENOMIC DNA]</scope>
    <source>
        <strain evidence="6 7">TH1</strain>
    </source>
</reference>
<keyword evidence="2" id="KW-0813">Transport</keyword>
<feature type="domain" description="Nucleoporin Nup133/Nup155-like N-terminal" evidence="4">
    <location>
        <begin position="43"/>
        <end position="168"/>
    </location>
</feature>
<dbReference type="GO" id="GO:0006405">
    <property type="term" value="P:RNA export from nucleus"/>
    <property type="evidence" value="ECO:0007669"/>
    <property type="project" value="TreeGrafter"/>
</dbReference>
<keyword evidence="3" id="KW-0539">Nucleus</keyword>
<evidence type="ECO:0000313" key="5">
    <source>
        <dbReference type="EMBL" id="OQS55154.1"/>
    </source>
</evidence>
<dbReference type="InterPro" id="IPR042537">
    <property type="entry name" value="Nucleoporin_Nup155_C_2"/>
</dbReference>
<dbReference type="OrthoDB" id="338970at2759"/>
<dbReference type="VEuPathDB" id="MicrosporidiaDB:EHP00_1559"/>
<keyword evidence="7" id="KW-1185">Reference proteome</keyword>
<dbReference type="Proteomes" id="UP000192758">
    <property type="component" value="Unassembled WGS sequence"/>
</dbReference>
<name>A0A1W0E7E8_9MICR</name>
<sequence>MKNSEITEAFIETNKLHPTVQEIYTRSSDSYSRFKTLFLKKEHLINLQNANKVGILAEIKSIWFTKENSLFIYNYCTTTVEEINGFGHSILFVKIFTPTSGIFSKNINYCLFVLTKHEAIIYAIESDTNNIVYTDFSCKLLSQPCSLEVQKDKLFIGCTDGNVYSVIYKVVPLLGYKTMSLYTTSNFIARAVKTVFRRKYEEVHHLSVGKMYLAALNNNLSIFEFKNNLKSIKTFSLSKKYVSCQILEEEPLLVSCTEPNGNRDFFSFEGKVFSKEHCEFVKEGESMAVVSDTTKQVVLRKSNGISFLYLLAQNEDQLVNFKPDSPSENCEQINVDLGVKSIYLKNNTLIILSNNKIKEYEIFSYKKMLLNCRTEEIYSLHKNYGDLNFMIKYFELLADNENVYKIEAFCKNKNIKRFAFFCYLAQALKKIWTLNLCDIFKKSETLIYFNNLVKKFVNLENKVKMSNGFIDELAQTYYYCSFLNDYNIKYTETLEIILTKSNESFKRKTLKQLLKIFEKNKSIDSLLKTMNNMCPAYLPMDQINNQRGMELLKTFSPLNMKESLKYFTNCNTEVIELFNSQKFYYGSIYILRHSFGLNKVKYETLCNLCKESLKCKGALDIGLEDSRESFLYPLFEALIDLEEFSDCSCCEEKTYRPHLLNIKNPLFEQFLKERKNNSAKTIDLLWKYQLSNGNKEDAIQTLLIAAQKVNLDMEIKVGFLEKALSISPANIQVKRLMEIYKIQKELSERKNLNITRLLTADSLLNDYLYDEHDLAILLLDALDYRSKKIFKEIYKKFITKTRNIAVIFEVLEKLKNKINVLDCFLLVLIEKVIGQDENYKLGNKLISIGFEKSEILGVYRNLLMNSNHPKIKEFILTEMQNIASYEEYDEYKGFCEKTFGIKH</sequence>
<dbReference type="InterPro" id="IPR014908">
    <property type="entry name" value="Nucleoporin_Nup133/Nup155_N"/>
</dbReference>
<evidence type="ECO:0000256" key="2">
    <source>
        <dbReference type="ARBA" id="ARBA00022448"/>
    </source>
</evidence>
<dbReference type="Gene3D" id="1.25.40.440">
    <property type="entry name" value="Nucleoporin, helical domain, central subdomain"/>
    <property type="match status" value="1"/>
</dbReference>